<feature type="transmembrane region" description="Helical" evidence="2">
    <location>
        <begin position="2086"/>
        <end position="2108"/>
    </location>
</feature>
<feature type="compositionally biased region" description="Basic residues" evidence="1">
    <location>
        <begin position="2767"/>
        <end position="2785"/>
    </location>
</feature>
<feature type="transmembrane region" description="Helical" evidence="2">
    <location>
        <begin position="1953"/>
        <end position="1981"/>
    </location>
</feature>
<evidence type="ECO:0000313" key="3">
    <source>
        <dbReference type="EMBL" id="KAK3268964.1"/>
    </source>
</evidence>
<feature type="transmembrane region" description="Helical" evidence="2">
    <location>
        <begin position="2533"/>
        <end position="2555"/>
    </location>
</feature>
<evidence type="ECO:0000256" key="1">
    <source>
        <dbReference type="SAM" id="MobiDB-lite"/>
    </source>
</evidence>
<feature type="compositionally biased region" description="Basic and acidic residues" evidence="1">
    <location>
        <begin position="2348"/>
        <end position="2358"/>
    </location>
</feature>
<dbReference type="PANTHER" id="PTHR11319">
    <property type="entry name" value="G PROTEIN-COUPLED RECEPTOR-RELATED"/>
    <property type="match status" value="1"/>
</dbReference>
<reference evidence="3 4" key="1">
    <citation type="journal article" date="2015" name="Genome Biol. Evol.">
        <title>Comparative Genomics of a Bacterivorous Green Alga Reveals Evolutionary Causalities and Consequences of Phago-Mixotrophic Mode of Nutrition.</title>
        <authorList>
            <person name="Burns J.A."/>
            <person name="Paasch A."/>
            <person name="Narechania A."/>
            <person name="Kim E."/>
        </authorList>
    </citation>
    <scope>NUCLEOTIDE SEQUENCE [LARGE SCALE GENOMIC DNA]</scope>
    <source>
        <strain evidence="3 4">PLY_AMNH</strain>
    </source>
</reference>
<accession>A0AAE0FZQ8</accession>
<dbReference type="InterPro" id="IPR006626">
    <property type="entry name" value="PbH1"/>
</dbReference>
<keyword evidence="2" id="KW-0472">Membrane</keyword>
<proteinExistence type="predicted"/>
<protein>
    <recommendedName>
        <fullName evidence="5">Right handed beta helix domain-containing protein</fullName>
    </recommendedName>
</protein>
<dbReference type="EMBL" id="LGRX02011446">
    <property type="protein sequence ID" value="KAK3268964.1"/>
    <property type="molecule type" value="Genomic_DNA"/>
</dbReference>
<feature type="region of interest" description="Disordered" evidence="1">
    <location>
        <begin position="2675"/>
        <end position="2785"/>
    </location>
</feature>
<evidence type="ECO:0000256" key="2">
    <source>
        <dbReference type="SAM" id="Phobius"/>
    </source>
</evidence>
<feature type="transmembrane region" description="Helical" evidence="2">
    <location>
        <begin position="2015"/>
        <end position="2033"/>
    </location>
</feature>
<keyword evidence="2" id="KW-1133">Transmembrane helix</keyword>
<dbReference type="PANTHER" id="PTHR11319:SF35">
    <property type="entry name" value="OUTER MEMBRANE PROTEIN PMPC-RELATED"/>
    <property type="match status" value="1"/>
</dbReference>
<feature type="region of interest" description="Disordered" evidence="1">
    <location>
        <begin position="2313"/>
        <end position="2377"/>
    </location>
</feature>
<keyword evidence="4" id="KW-1185">Reference proteome</keyword>
<feature type="transmembrane region" description="Helical" evidence="2">
    <location>
        <begin position="2575"/>
        <end position="2593"/>
    </location>
</feature>
<sequence length="2785" mass="291928">MCARDNSCAGSTEYCCETDCSSTGGARPCYYGCSDLSAVNGELWKDSVARTCEDNFIYNYCTETGGYGSGWDPLVDGTFEEYAVANVSALQACCTCGGGLYAPPPCPLPPLSPPPLPPNPPNPPPLPIAPPVSIDGSVATLEDAMYAYPQLEDVLLDDDVAVIILQVDVALSGSLPTVYRALSIYGDCQDGGNASRCHISGEGAHRIFTLGEGAVVHLEALEMHSGYSGSSGGLVHADRARLTLLDCVLRDSVAVENGGAVFACASYVTCAACNVIGNKAETGAAMWGFNSSSLVVNARSLVEGNSADANHILGVGEFSTLTVNGSSRVINNVAKGYGSASGAEYNSTVTLDGESLIEGNEATGGGGMVVWSDSLGVVSGGSMIRWNHAKDNGGGIHMAGAICIVRLTGGSRLVGNVAAYLGGGILFGSTGHLMAEDAVISENEATQDGGAIFLRYPASVVTLTNTTLSGNMAGRNGGAIYALELDSIVILRRSEISHNVAGAIEWGNGGGIDSSGTVTLTDGTEATNNSATGDGGAVYLGGSAIVQVSNLSTVAYNFAERGAGLCGKDFSQLVVNGESAVSHNVAVMTGGGLWAGKYAQVTVEGGSTIAINSVASDQEKVGGGGIHLEAFAQLTVTNQSSITGNSAGFEYGVGGGVHTTENCQVQLVDAIVAENTAHLGGGIYAGSGTSVHVEHSMVMDNRASSDGGGVYGDTRARIEVLAQSLICRNIGDMLGGGIYGCDITVRDSTLTSNFASTGGLREAAGPWVADGSCLRAADARLPLLRDGGRPRAAGRRSSQGCVDGGAALLAARTASPQAAGRRSPQGCGCGPWAADGVPPRLMDGRSPQGCVDGVAAPAADGGCPCGAADGRRSRLRTAAAPGLAGRVALRAAMAAGPWAAGWRPSSGCGTASPQGWRGTASVPGLAWTAVASGLRDGGRPLGCGTAAAPGLRDGGRLRLRDGGRPLAADGAVSGAADGVASGLRMAAAPWAAGRRPSCACGRRSPQAAWMAAVPGLRDAAGPRAAGRRSSQGCGTAAVPGLRDGGCLRGVREGGRPRAAWMAAGPGLRDGGRLRLRDGGRLRGGLYACGAMDLVNANLSMNSVTDSGAGLAFIPDYVGDGRLSGCLLYRNAASQTGGGIIAGGDATGTLFVQEGSELLNNDAQEYGGGLMVSAGMHLIVEGSMVNSNEAASGGGIYISPDASAVIGDASNVSGNVASGSGGGAYVGDASHLEVRGWSRIAENSCQMTGGGIHGARSAYILIAEGATVKANKAYREGGGVAIMQGSPFAITVLKVDNATVEGNSARYYSGGGISSDSHCCVKLTTASIIGNEAGYTGGGVSSLNSHVEVSQSFLAFNTALYGGGFYINGEDSQADQAGVICVEATLISGNAATSRGGGGFLSKGSQLAMGPGGCGLNNASGRENTAEIGAALHLEQTQERHILKGVMVTLNVGSLYTETEDNEATCVLGMENSQLDLEAVFFDSNIGSGLCVESWSSVTLLNTTVLNHTSKVGGSLFVDETSVARVINSSFLRNRAQNGGGMFSAGNLSLVRAHFEGNECRGNGGALFLQLGGRNRFSECTFRNNSATSDDQSEKSNGGVMFFGSGTDANGFDMGSTQLANLSYSGNFALHGGAVGFWNPLNLTRNPQWPPCIGCETHESNVAAYGTADGWATAARNLQVDAVLSEEASGAKLENAIYVRIVDSSGTIVAVDSTSMVELHFSNSKECGVEEGSVRVQAHEGVATFSGENGLALKGNPGTLCQLYFTSDIDNLYPEDLVSNSSNLLLRYCVPGEQLKGESPWQYCEACPSGWLSLDNSSDCVECRIELECLATEDCEVECPGGNQYVICQGSYLAPQAQHCANDTKCLLDRLSSCDQSDACTTDSDTDTCSVEEAGNAGRVGVGVESVAELQLCDEERYAGRGTVMCGGEIPVICSESHYPDMAKGTCLKCPGRVAVLSAMIATLVGVGLLFAFVFTVFALSYSTEQYKKTKSSLSNSVMSGEAQATSVQLLKAKQAVSLVVGYVQVMGQLSIIYDGDVLPSDLTAFIVKLGIVNVDLGVFLNFQCVKYHYLPRLDRSSLSSGFMVGFWQAVFEPYLLCAVFGVVYLYMLRKRQLRIQQRRHTERAEGCPERNDAQKKQDKATELEWRNNIRAICMGAALFLMMFVHPTISTTMFQLFNCNEMYFNKYPEKQDWLKQDSEVECFTTTWYLAAVFSIFTLVTYVFGYPLTLFLGMRHLHGYQKVRMSREVAESEMKLVRAGVWIPCSVGDKATVNLYDSFFAGSEPPVIGDYKLSSILHKISSPLLGARHSKSTLLAPGTQSGAGAPPQTPASAPAEAPLVNSEDGPSVRNGDDACADTHADGTTVTTSDQHQSKSRNASDSALIVKIAGNHWRRKSVINAPVDMWLLSSSYMRVSALDEQSLDVAWKKLKGRKNSIRPPETARLRRRTQVLRNDLRTSDGVVSDLLLRDGSVIKDVFCFEKPDIGDGGLIKQVPVSRLDDPNLAKVLGQFRDPFEDDFYYWQCYEICRRMLQTGVVVLVSMLAGEDVALVYSLIISFTAILVHQRYSPYKNDALDELQLFILLNQFVVQTAILLMKLEPEKDEMLGIFLLLIQGVLLTYSMTLIIPAFRPVINALTSKSSMVFAPILSKISARYYQTLSSLSLTSPTAVSRTSTEMYNPTFDHTMGAEDDTETAQTQPDTDIVQTQPGTESTQTQPGTESTQTQPDTEIVQTQPSTETAQTQPSKETAQTQPSTETAKHSLTQILSKRSPTRRPPKHSPARRPRNTA</sequence>
<feature type="compositionally biased region" description="Polar residues" evidence="1">
    <location>
        <begin position="2691"/>
        <end position="2766"/>
    </location>
</feature>
<dbReference type="SMART" id="SM00710">
    <property type="entry name" value="PbH1"/>
    <property type="match status" value="15"/>
</dbReference>
<feature type="transmembrane region" description="Helical" evidence="2">
    <location>
        <begin position="2206"/>
        <end position="2230"/>
    </location>
</feature>
<dbReference type="SUPFAM" id="SSF51126">
    <property type="entry name" value="Pectin lyase-like"/>
    <property type="match status" value="4"/>
</dbReference>
<evidence type="ECO:0000313" key="4">
    <source>
        <dbReference type="Proteomes" id="UP001190700"/>
    </source>
</evidence>
<gene>
    <name evidence="3" type="ORF">CYMTET_22564</name>
</gene>
<comment type="caution">
    <text evidence="3">The sequence shown here is derived from an EMBL/GenBank/DDBJ whole genome shotgun (WGS) entry which is preliminary data.</text>
</comment>
<dbReference type="InterPro" id="IPR011050">
    <property type="entry name" value="Pectin_lyase_fold/virulence"/>
</dbReference>
<evidence type="ECO:0008006" key="5">
    <source>
        <dbReference type="Google" id="ProtNLM"/>
    </source>
</evidence>
<keyword evidence="2" id="KW-0812">Transmembrane</keyword>
<feature type="transmembrane region" description="Helical" evidence="2">
    <location>
        <begin position="2605"/>
        <end position="2626"/>
    </location>
</feature>
<name>A0AAE0FZQ8_9CHLO</name>
<organism evidence="3 4">
    <name type="scientific">Cymbomonas tetramitiformis</name>
    <dbReference type="NCBI Taxonomy" id="36881"/>
    <lineage>
        <taxon>Eukaryota</taxon>
        <taxon>Viridiplantae</taxon>
        <taxon>Chlorophyta</taxon>
        <taxon>Pyramimonadophyceae</taxon>
        <taxon>Pyramimonadales</taxon>
        <taxon>Pyramimonadaceae</taxon>
        <taxon>Cymbomonas</taxon>
    </lineage>
</organism>
<feature type="transmembrane region" description="Helical" evidence="2">
    <location>
        <begin position="2151"/>
        <end position="2176"/>
    </location>
</feature>
<dbReference type="Proteomes" id="UP001190700">
    <property type="component" value="Unassembled WGS sequence"/>
</dbReference>
<feature type="compositionally biased region" description="Polar residues" evidence="1">
    <location>
        <begin position="2359"/>
        <end position="2377"/>
    </location>
</feature>